<accession>A0A5S3XML2</accession>
<dbReference type="PANTHER" id="PTHR36978:SF4">
    <property type="entry name" value="P-LOOP CONTAINING NUCLEOSIDE TRIPHOSPHATE HYDROLASE PROTEIN"/>
    <property type="match status" value="1"/>
</dbReference>
<keyword evidence="3" id="KW-1185">Reference proteome</keyword>
<dbReference type="OrthoDB" id="7855297at2"/>
<sequence>MSKVFIVGLPRTGTTSVCVACLSLGYKTAHTAYTRNTFRDAQVIADTPIFNDYKQLSVLYPDAKYIYLDRELSLWLPSIAQLLTRMSTNLFSEKGGFNDTIKRCYLETFSGLTANNTEDYAFLTQCYEAHKHTALDFFKAQKLTHLVLNLSEPDAMQQLATYLGVDSGAKMPFLNKKGKVTAWNAIRDPLKIASTRQGKVDKDELLLVNV</sequence>
<dbReference type="Proteomes" id="UP000305730">
    <property type="component" value="Unassembled WGS sequence"/>
</dbReference>
<protein>
    <submittedName>
        <fullName evidence="2">Sulfotransferase family protein</fullName>
    </submittedName>
</protein>
<reference evidence="3 4" key="1">
    <citation type="submission" date="2017-12" db="EMBL/GenBank/DDBJ databases">
        <authorList>
            <person name="Paulsen S."/>
            <person name="Gram L.K."/>
        </authorList>
    </citation>
    <scope>NUCLEOTIDE SEQUENCE [LARGE SCALE GENOMIC DNA]</scope>
    <source>
        <strain evidence="2 4">S2231</strain>
        <strain evidence="1 3">S2233</strain>
    </source>
</reference>
<evidence type="ECO:0000313" key="3">
    <source>
        <dbReference type="Proteomes" id="UP000305730"/>
    </source>
</evidence>
<evidence type="ECO:0000313" key="2">
    <source>
        <dbReference type="EMBL" id="TMP55845.1"/>
    </source>
</evidence>
<name>A0A5S3XML2_9GAMM</name>
<dbReference type="RefSeq" id="WP_138595793.1">
    <property type="nucleotide sequence ID" value="NZ_PNCK01000020.1"/>
</dbReference>
<proteinExistence type="predicted"/>
<evidence type="ECO:0000313" key="1">
    <source>
        <dbReference type="EMBL" id="TMP44624.1"/>
    </source>
</evidence>
<dbReference type="PANTHER" id="PTHR36978">
    <property type="entry name" value="P-LOOP CONTAINING NUCLEOTIDE TRIPHOSPHATE HYDROLASE"/>
    <property type="match status" value="1"/>
</dbReference>
<organism evidence="2 4">
    <name type="scientific">Pseudoalteromonas citrea</name>
    <dbReference type="NCBI Taxonomy" id="43655"/>
    <lineage>
        <taxon>Bacteria</taxon>
        <taxon>Pseudomonadati</taxon>
        <taxon>Pseudomonadota</taxon>
        <taxon>Gammaproteobacteria</taxon>
        <taxon>Alteromonadales</taxon>
        <taxon>Pseudoalteromonadaceae</taxon>
        <taxon>Pseudoalteromonas</taxon>
    </lineage>
</organism>
<keyword evidence="2" id="KW-0808">Transferase</keyword>
<dbReference type="EMBL" id="PNCL01000093">
    <property type="protein sequence ID" value="TMP55845.1"/>
    <property type="molecule type" value="Genomic_DNA"/>
</dbReference>
<dbReference type="InterPro" id="IPR027417">
    <property type="entry name" value="P-loop_NTPase"/>
</dbReference>
<dbReference type="Gene3D" id="3.40.50.300">
    <property type="entry name" value="P-loop containing nucleotide triphosphate hydrolases"/>
    <property type="match status" value="1"/>
</dbReference>
<dbReference type="AlphaFoldDB" id="A0A5S3XML2"/>
<gene>
    <name evidence="2" type="ORF">CWB96_16395</name>
    <name evidence="1" type="ORF">CWB97_06170</name>
</gene>
<comment type="caution">
    <text evidence="2">The sequence shown here is derived from an EMBL/GenBank/DDBJ whole genome shotgun (WGS) entry which is preliminary data.</text>
</comment>
<dbReference type="SUPFAM" id="SSF52540">
    <property type="entry name" value="P-loop containing nucleoside triphosphate hydrolases"/>
    <property type="match status" value="1"/>
</dbReference>
<evidence type="ECO:0000313" key="4">
    <source>
        <dbReference type="Proteomes" id="UP000307706"/>
    </source>
</evidence>
<dbReference type="EMBL" id="PNCK01000020">
    <property type="protein sequence ID" value="TMP44624.1"/>
    <property type="molecule type" value="Genomic_DNA"/>
</dbReference>
<dbReference type="Proteomes" id="UP000307706">
    <property type="component" value="Unassembled WGS sequence"/>
</dbReference>
<dbReference type="GO" id="GO:0016740">
    <property type="term" value="F:transferase activity"/>
    <property type="evidence" value="ECO:0007669"/>
    <property type="project" value="UniProtKB-KW"/>
</dbReference>
<reference evidence="2" key="3">
    <citation type="submission" date="2019-09" db="EMBL/GenBank/DDBJ databases">
        <title>Co-occurence of chitin degradation, pigmentation and bioactivity in marine Pseudoalteromonas.</title>
        <authorList>
            <person name="Sonnenschein E.C."/>
            <person name="Bech P.K."/>
        </authorList>
    </citation>
    <scope>NUCLEOTIDE SEQUENCE</scope>
    <source>
        <strain evidence="2">S2231</strain>
    </source>
</reference>
<reference evidence="3 4" key="2">
    <citation type="submission" date="2019-06" db="EMBL/GenBank/DDBJ databases">
        <title>Co-occurence of chitin degradation, pigmentation and bioactivity in marine Pseudoalteromonas.</title>
        <authorList>
            <person name="Sonnenschein E.C."/>
            <person name="Bech P.K."/>
        </authorList>
    </citation>
    <scope>NUCLEOTIDE SEQUENCE [LARGE SCALE GENOMIC DNA]</scope>
    <source>
        <strain evidence="4">S2231</strain>
        <strain evidence="1 3">S2233</strain>
    </source>
</reference>
<dbReference type="InterPro" id="IPR040632">
    <property type="entry name" value="Sulfotransfer_4"/>
</dbReference>
<dbReference type="Pfam" id="PF17784">
    <property type="entry name" value="Sulfotransfer_4"/>
    <property type="match status" value="2"/>
</dbReference>